<evidence type="ECO:0000313" key="2">
    <source>
        <dbReference type="EMBL" id="KAK7394396.1"/>
    </source>
</evidence>
<dbReference type="EMBL" id="JAYMYS010000004">
    <property type="protein sequence ID" value="KAK7394396.1"/>
    <property type="molecule type" value="Genomic_DNA"/>
</dbReference>
<accession>A0AAN9SDP8</accession>
<dbReference type="AlphaFoldDB" id="A0AAN9SDP8"/>
<comment type="caution">
    <text evidence="2">The sequence shown here is derived from an EMBL/GenBank/DDBJ whole genome shotgun (WGS) entry which is preliminary data.</text>
</comment>
<proteinExistence type="predicted"/>
<evidence type="ECO:0000256" key="1">
    <source>
        <dbReference type="SAM" id="Phobius"/>
    </source>
</evidence>
<keyword evidence="1" id="KW-0812">Transmembrane</keyword>
<sequence>MEKKLRGVEGQFGEKWDIEVQATVPPTLFCPHGTVCALLLVNRRWMPVVALCDSFVSISLLFLLLLQ</sequence>
<name>A0AAN9SDP8_PSOTE</name>
<organism evidence="2 3">
    <name type="scientific">Psophocarpus tetragonolobus</name>
    <name type="common">Winged bean</name>
    <name type="synonym">Dolichos tetragonolobus</name>
    <dbReference type="NCBI Taxonomy" id="3891"/>
    <lineage>
        <taxon>Eukaryota</taxon>
        <taxon>Viridiplantae</taxon>
        <taxon>Streptophyta</taxon>
        <taxon>Embryophyta</taxon>
        <taxon>Tracheophyta</taxon>
        <taxon>Spermatophyta</taxon>
        <taxon>Magnoliopsida</taxon>
        <taxon>eudicotyledons</taxon>
        <taxon>Gunneridae</taxon>
        <taxon>Pentapetalae</taxon>
        <taxon>rosids</taxon>
        <taxon>fabids</taxon>
        <taxon>Fabales</taxon>
        <taxon>Fabaceae</taxon>
        <taxon>Papilionoideae</taxon>
        <taxon>50 kb inversion clade</taxon>
        <taxon>NPAAA clade</taxon>
        <taxon>indigoferoid/millettioid clade</taxon>
        <taxon>Phaseoleae</taxon>
        <taxon>Psophocarpus</taxon>
    </lineage>
</organism>
<reference evidence="2 3" key="1">
    <citation type="submission" date="2024-01" db="EMBL/GenBank/DDBJ databases">
        <title>The genomes of 5 underutilized Papilionoideae crops provide insights into root nodulation and disease resistanc.</title>
        <authorList>
            <person name="Jiang F."/>
        </authorList>
    </citation>
    <scope>NUCLEOTIDE SEQUENCE [LARGE SCALE GENOMIC DNA]</scope>
    <source>
        <strain evidence="2">DUOXIRENSHENG_FW03</strain>
        <tissue evidence="2">Leaves</tissue>
    </source>
</reference>
<keyword evidence="1" id="KW-1133">Transmembrane helix</keyword>
<dbReference type="Proteomes" id="UP001386955">
    <property type="component" value="Unassembled WGS sequence"/>
</dbReference>
<evidence type="ECO:0000313" key="3">
    <source>
        <dbReference type="Proteomes" id="UP001386955"/>
    </source>
</evidence>
<gene>
    <name evidence="2" type="ORF">VNO78_14923</name>
</gene>
<keyword evidence="1" id="KW-0472">Membrane</keyword>
<keyword evidence="3" id="KW-1185">Reference proteome</keyword>
<feature type="transmembrane region" description="Helical" evidence="1">
    <location>
        <begin position="45"/>
        <end position="66"/>
    </location>
</feature>
<protein>
    <submittedName>
        <fullName evidence="2">Uncharacterized protein</fullName>
    </submittedName>
</protein>